<evidence type="ECO:0000256" key="1">
    <source>
        <dbReference type="SAM" id="Phobius"/>
    </source>
</evidence>
<feature type="transmembrane region" description="Helical" evidence="1">
    <location>
        <begin position="22"/>
        <end position="49"/>
    </location>
</feature>
<accession>K2N7J7</accession>
<organism evidence="2 3">
    <name type="scientific">Trypanosoma cruzi marinkellei</name>
    <dbReference type="NCBI Taxonomy" id="85056"/>
    <lineage>
        <taxon>Eukaryota</taxon>
        <taxon>Discoba</taxon>
        <taxon>Euglenozoa</taxon>
        <taxon>Kinetoplastea</taxon>
        <taxon>Metakinetoplastina</taxon>
        <taxon>Trypanosomatida</taxon>
        <taxon>Trypanosomatidae</taxon>
        <taxon>Trypanosoma</taxon>
        <taxon>Schizotrypanum</taxon>
    </lineage>
</organism>
<dbReference type="Proteomes" id="UP000007350">
    <property type="component" value="Unassembled WGS sequence"/>
</dbReference>
<keyword evidence="1" id="KW-0472">Membrane</keyword>
<keyword evidence="1" id="KW-0812">Transmembrane</keyword>
<keyword evidence="3" id="KW-1185">Reference proteome</keyword>
<dbReference type="OrthoDB" id="241827at2759"/>
<dbReference type="AlphaFoldDB" id="K2N7J7"/>
<protein>
    <submittedName>
        <fullName evidence="2">Uncharacterized protein</fullName>
    </submittedName>
</protein>
<sequence length="224" mass="25339">MAGGGDEILEACKLPAAFLNDIYIYIFVYFFSYIFFFFCVIFLVTYLFIYFSSREGTMISTGPPPERTDGGNGNARTSLFSCDGCDDMLSCFMAAGKSDRIHWEQTCLLPSYDNDLLIATFAMYRLRLALLEAKAEYFQRRMEDIMASPSSCASKQNEDEMRCALRKHTEAAIERLAEVSVSCWVEEDVHSEIRAFCTDLLGDGTQTTLRGIVEEIMLEATAYK</sequence>
<evidence type="ECO:0000313" key="3">
    <source>
        <dbReference type="Proteomes" id="UP000007350"/>
    </source>
</evidence>
<dbReference type="EMBL" id="AHKC01008912">
    <property type="protein sequence ID" value="EKF35430.1"/>
    <property type="molecule type" value="Genomic_DNA"/>
</dbReference>
<name>K2N7J7_TRYCR</name>
<proteinExistence type="predicted"/>
<gene>
    <name evidence="2" type="ORF">MOQ_002335</name>
</gene>
<keyword evidence="1" id="KW-1133">Transmembrane helix</keyword>
<comment type="caution">
    <text evidence="2">The sequence shown here is derived from an EMBL/GenBank/DDBJ whole genome shotgun (WGS) entry which is preliminary data.</text>
</comment>
<reference evidence="2 3" key="1">
    <citation type="journal article" date="2012" name="BMC Genomics">
        <title>Comparative genomic analysis of human infective Trypanosoma cruzi lineages with the bat-restricted subspecies T. cruzi marinkellei.</title>
        <authorList>
            <person name="Franzen O."/>
            <person name="Talavera-Lopez C."/>
            <person name="Ochaya S."/>
            <person name="Butler C.E."/>
            <person name="Messenger L.A."/>
            <person name="Lewis M.D."/>
            <person name="Llewellyn M.S."/>
            <person name="Marinkelle C.J."/>
            <person name="Tyler K.M."/>
            <person name="Miles M.A."/>
            <person name="Andersson B."/>
        </authorList>
    </citation>
    <scope>NUCLEOTIDE SEQUENCE [LARGE SCALE GENOMIC DNA]</scope>
    <source>
        <strain evidence="2 3">B7</strain>
    </source>
</reference>
<evidence type="ECO:0000313" key="2">
    <source>
        <dbReference type="EMBL" id="EKF35430.1"/>
    </source>
</evidence>